<evidence type="ECO:0000313" key="2">
    <source>
        <dbReference type="Proteomes" id="UP001151760"/>
    </source>
</evidence>
<proteinExistence type="predicted"/>
<comment type="caution">
    <text evidence="1">The sequence shown here is derived from an EMBL/GenBank/DDBJ whole genome shotgun (WGS) entry which is preliminary data.</text>
</comment>
<accession>A0ABQ4ZIQ2</accession>
<organism evidence="1 2">
    <name type="scientific">Tanacetum coccineum</name>
    <dbReference type="NCBI Taxonomy" id="301880"/>
    <lineage>
        <taxon>Eukaryota</taxon>
        <taxon>Viridiplantae</taxon>
        <taxon>Streptophyta</taxon>
        <taxon>Embryophyta</taxon>
        <taxon>Tracheophyta</taxon>
        <taxon>Spermatophyta</taxon>
        <taxon>Magnoliopsida</taxon>
        <taxon>eudicotyledons</taxon>
        <taxon>Gunneridae</taxon>
        <taxon>Pentapetalae</taxon>
        <taxon>asterids</taxon>
        <taxon>campanulids</taxon>
        <taxon>Asterales</taxon>
        <taxon>Asteraceae</taxon>
        <taxon>Asteroideae</taxon>
        <taxon>Anthemideae</taxon>
        <taxon>Anthemidinae</taxon>
        <taxon>Tanacetum</taxon>
    </lineage>
</organism>
<reference evidence="1" key="2">
    <citation type="submission" date="2022-01" db="EMBL/GenBank/DDBJ databases">
        <authorList>
            <person name="Yamashiro T."/>
            <person name="Shiraishi A."/>
            <person name="Satake H."/>
            <person name="Nakayama K."/>
        </authorList>
    </citation>
    <scope>NUCLEOTIDE SEQUENCE</scope>
</reference>
<sequence>MDVLAKISNFYNGIETRRTLSPFSPLSLLMERLHLSFQKNHKLGWSDGNISPLIHILKELFFMARALILTRTKVNNGINVGTCSGHPSELAKFRMSRLVSPFYNLGTRVGGSRHGFKHGKLS</sequence>
<dbReference type="EMBL" id="BQNB010011400">
    <property type="protein sequence ID" value="GJS90089.1"/>
    <property type="molecule type" value="Genomic_DNA"/>
</dbReference>
<dbReference type="Proteomes" id="UP001151760">
    <property type="component" value="Unassembled WGS sequence"/>
</dbReference>
<protein>
    <submittedName>
        <fullName evidence="1">Uncharacterized protein</fullName>
    </submittedName>
</protein>
<reference evidence="1" key="1">
    <citation type="journal article" date="2022" name="Int. J. Mol. Sci.">
        <title>Draft Genome of Tanacetum Coccineum: Genomic Comparison of Closely Related Tanacetum-Family Plants.</title>
        <authorList>
            <person name="Yamashiro T."/>
            <person name="Shiraishi A."/>
            <person name="Nakayama K."/>
            <person name="Satake H."/>
        </authorList>
    </citation>
    <scope>NUCLEOTIDE SEQUENCE</scope>
</reference>
<gene>
    <name evidence="1" type="ORF">Tco_0772725</name>
</gene>
<name>A0ABQ4ZIQ2_9ASTR</name>
<evidence type="ECO:0000313" key="1">
    <source>
        <dbReference type="EMBL" id="GJS90089.1"/>
    </source>
</evidence>
<keyword evidence="2" id="KW-1185">Reference proteome</keyword>